<evidence type="ECO:0000313" key="1">
    <source>
        <dbReference type="EMBL" id="CDW43802.1"/>
    </source>
</evidence>
<dbReference type="EMBL" id="HACA01026441">
    <property type="protein sequence ID" value="CDW43802.1"/>
    <property type="molecule type" value="Transcribed_RNA"/>
</dbReference>
<organism evidence="1">
    <name type="scientific">Lepeophtheirus salmonis</name>
    <name type="common">Salmon louse</name>
    <name type="synonym">Caligus salmonis</name>
    <dbReference type="NCBI Taxonomy" id="72036"/>
    <lineage>
        <taxon>Eukaryota</taxon>
        <taxon>Metazoa</taxon>
        <taxon>Ecdysozoa</taxon>
        <taxon>Arthropoda</taxon>
        <taxon>Crustacea</taxon>
        <taxon>Multicrustacea</taxon>
        <taxon>Hexanauplia</taxon>
        <taxon>Copepoda</taxon>
        <taxon>Siphonostomatoida</taxon>
        <taxon>Caligidae</taxon>
        <taxon>Lepeophtheirus</taxon>
    </lineage>
</organism>
<accession>A0A0K2V0Y5</accession>
<sequence>TQQALHKLFNPPECNFFFAESVEGAHRVDVVQTHYSNKVDFKRRYYFGDDRQEYSFSRILLTTRPV</sequence>
<feature type="non-terminal residue" evidence="1">
    <location>
        <position position="1"/>
    </location>
</feature>
<reference evidence="1" key="1">
    <citation type="submission" date="2014-05" db="EMBL/GenBank/DDBJ databases">
        <authorList>
            <person name="Chronopoulou M."/>
        </authorList>
    </citation>
    <scope>NUCLEOTIDE SEQUENCE</scope>
    <source>
        <tissue evidence="1">Whole organism</tissue>
    </source>
</reference>
<proteinExistence type="predicted"/>
<protein>
    <submittedName>
        <fullName evidence="1">Uncharacterized protein</fullName>
    </submittedName>
</protein>
<name>A0A0K2V0Y5_LEPSM</name>
<dbReference type="AlphaFoldDB" id="A0A0K2V0Y5"/>